<gene>
    <name evidence="1" type="ORF">TEQG_08345</name>
</gene>
<dbReference type="Proteomes" id="UP000009169">
    <property type="component" value="Unassembled WGS sequence"/>
</dbReference>
<dbReference type="HOGENOM" id="CLU_045025_0_0_1"/>
<reference evidence="2" key="1">
    <citation type="journal article" date="2012" name="MBio">
        <title>Comparative genome analysis of Trichophyton rubrum and related dermatophytes reveals candidate genes involved in infection.</title>
        <authorList>
            <person name="Martinez D.A."/>
            <person name="Oliver B.G."/>
            <person name="Graeser Y."/>
            <person name="Goldberg J.M."/>
            <person name="Li W."/>
            <person name="Martinez-Rossi N.M."/>
            <person name="Monod M."/>
            <person name="Shelest E."/>
            <person name="Barton R.C."/>
            <person name="Birch E."/>
            <person name="Brakhage A.A."/>
            <person name="Chen Z."/>
            <person name="Gurr S.J."/>
            <person name="Heiman D."/>
            <person name="Heitman J."/>
            <person name="Kosti I."/>
            <person name="Rossi A."/>
            <person name="Saif S."/>
            <person name="Samalova M."/>
            <person name="Saunders C.W."/>
            <person name="Shea T."/>
            <person name="Summerbell R.C."/>
            <person name="Xu J."/>
            <person name="Young S."/>
            <person name="Zeng Q."/>
            <person name="Birren B.W."/>
            <person name="Cuomo C.A."/>
            <person name="White T.C."/>
        </authorList>
    </citation>
    <scope>NUCLEOTIDE SEQUENCE [LARGE SCALE GENOMIC DNA]</scope>
    <source>
        <strain evidence="2">ATCC MYA-4606 / CBS 127.97</strain>
    </source>
</reference>
<name>F2Q5M6_TRIEC</name>
<accession>F2Q5M6</accession>
<proteinExistence type="predicted"/>
<evidence type="ECO:0000313" key="2">
    <source>
        <dbReference type="Proteomes" id="UP000009169"/>
    </source>
</evidence>
<keyword evidence="2" id="KW-1185">Reference proteome</keyword>
<dbReference type="EMBL" id="DS995806">
    <property type="protein sequence ID" value="EGE09444.1"/>
    <property type="molecule type" value="Genomic_DNA"/>
</dbReference>
<organism evidence="1 2">
    <name type="scientific">Trichophyton equinum (strain ATCC MYA-4606 / CBS 127.97)</name>
    <name type="common">Horse ringworm fungus</name>
    <dbReference type="NCBI Taxonomy" id="559882"/>
    <lineage>
        <taxon>Eukaryota</taxon>
        <taxon>Fungi</taxon>
        <taxon>Dikarya</taxon>
        <taxon>Ascomycota</taxon>
        <taxon>Pezizomycotina</taxon>
        <taxon>Eurotiomycetes</taxon>
        <taxon>Eurotiomycetidae</taxon>
        <taxon>Onygenales</taxon>
        <taxon>Arthrodermataceae</taxon>
        <taxon>Trichophyton</taxon>
    </lineage>
</organism>
<dbReference type="VEuPathDB" id="FungiDB:TEQG_08345"/>
<dbReference type="AlphaFoldDB" id="F2Q5M6"/>
<evidence type="ECO:0000313" key="1">
    <source>
        <dbReference type="EMBL" id="EGE09444.1"/>
    </source>
</evidence>
<protein>
    <submittedName>
        <fullName evidence="1">Uncharacterized protein</fullName>
    </submittedName>
</protein>
<sequence>MTTYFEIYYIALSESNGSPTIMSNVARTLRHVEGCHRFWGDGYCLVASPFKPDIPNTHPLDNTFIRDNKDYFLDAAADANIDKPGVYIEYERLAEQNGLDGALRDRCASCERVRRDFLEMIRNCLVGTKQKLVALCEVSELALELYTLKDGLHDTMVRAEHLCDKYPGVLRQLVCPYQSAIAAQMGQLDGIIHSLGKAKQIQDVYHWLPIIDGLCYLQDAFQEQIDTLGNLLHIDKEPSETSTVADDESFLQEDPNSLENMNSTIRKPRPYHIFLICAIILYTEVENLGINSRPQNLEEILSWEEGDWIKDVEGYNSLDASSVSSHCQNLLLFKYCDFSATDIGEEYANLIAGVENVSKNRATTSRESRDFNAVQKLIILCAGLGLYTAAPRVIERVRPQISVPDITWLIQPSPLYKKAEKEVIQYDLEITLNILEPPMETGFRESNCWIEGDDTISHGKKRSGASQDSIRLKSRRL</sequence>